<sequence>MISISDMFYRIAFAGLADGVLNGAIHPEGRFHHDGQPALYASPSPQSAAVAIDIYLRADDPPRVLVALDIRSDRIIDLRDDATTRRLGIDPAWPSCPWADQRARGEPATSWKVSDAVRGSGADGMIYASRSVPSRWHLVLFRWNRGDGAQVRQHGAPVSWKPAQP</sequence>
<dbReference type="Proteomes" id="UP001470809">
    <property type="component" value="Chromosome"/>
</dbReference>
<organism evidence="2 3">
    <name type="scientific">Yoonia rhodophyticola</name>
    <dbReference type="NCBI Taxonomy" id="3137370"/>
    <lineage>
        <taxon>Bacteria</taxon>
        <taxon>Pseudomonadati</taxon>
        <taxon>Pseudomonadota</taxon>
        <taxon>Alphaproteobacteria</taxon>
        <taxon>Rhodobacterales</taxon>
        <taxon>Paracoccaceae</taxon>
        <taxon>Yoonia</taxon>
    </lineage>
</organism>
<feature type="domain" description="RES" evidence="1">
    <location>
        <begin position="17"/>
        <end position="154"/>
    </location>
</feature>
<accession>A0AAN0M9F7</accession>
<proteinExistence type="predicted"/>
<evidence type="ECO:0000313" key="2">
    <source>
        <dbReference type="EMBL" id="WZU67459.1"/>
    </source>
</evidence>
<evidence type="ECO:0000313" key="3">
    <source>
        <dbReference type="Proteomes" id="UP001470809"/>
    </source>
</evidence>
<keyword evidence="3" id="KW-1185">Reference proteome</keyword>
<dbReference type="InterPro" id="IPR014914">
    <property type="entry name" value="RES_dom"/>
</dbReference>
<dbReference type="AlphaFoldDB" id="A0AAN0M9F7"/>
<protein>
    <submittedName>
        <fullName evidence="2">RES family NAD+ phosphorylase</fullName>
    </submittedName>
</protein>
<reference evidence="3" key="1">
    <citation type="submission" date="2024-04" db="EMBL/GenBank/DDBJ databases">
        <title>Phylogenomic analyses of a clade within the roseobacter group suggest taxonomic reassignments of species of the genera Aestuariivita, Citreicella, Loktanella, Nautella, Pelagibaca, Ruegeria, Thalassobius, Thiobacimonas and Tropicibacter, and the proposal o.</title>
        <authorList>
            <person name="Jeon C.O."/>
        </authorList>
    </citation>
    <scope>NUCLEOTIDE SEQUENCE [LARGE SCALE GENOMIC DNA]</scope>
    <source>
        <strain evidence="3">SS1-5</strain>
    </source>
</reference>
<dbReference type="EMBL" id="CP151767">
    <property type="protein sequence ID" value="WZU67459.1"/>
    <property type="molecule type" value="Genomic_DNA"/>
</dbReference>
<dbReference type="RefSeq" id="WP_342076770.1">
    <property type="nucleotide sequence ID" value="NZ_CP151767.2"/>
</dbReference>
<evidence type="ECO:0000259" key="1">
    <source>
        <dbReference type="SMART" id="SM00953"/>
    </source>
</evidence>
<dbReference type="KEGG" id="yrh:AABB31_21465"/>
<dbReference type="SMART" id="SM00953">
    <property type="entry name" value="RES"/>
    <property type="match status" value="1"/>
</dbReference>
<reference evidence="2 3" key="2">
    <citation type="submission" date="2024-08" db="EMBL/GenBank/DDBJ databases">
        <title>Phylogenomic analyses of a clade within the roseobacter group suggest taxonomic reassignments of species of the genera Aestuariivita, Citreicella, Loktanella, Nautella, Pelagibaca, Ruegeria, Thalassobius, Thiobacimonas and Tropicibacter, and the proposal o.</title>
        <authorList>
            <person name="Jeon C.O."/>
        </authorList>
    </citation>
    <scope>NUCLEOTIDE SEQUENCE [LARGE SCALE GENOMIC DNA]</scope>
    <source>
        <strain evidence="2 3">SS1-5</strain>
    </source>
</reference>
<name>A0AAN0M9F7_9RHOB</name>
<gene>
    <name evidence="2" type="ORF">AABB31_21465</name>
</gene>
<dbReference type="Pfam" id="PF08808">
    <property type="entry name" value="RES"/>
    <property type="match status" value="1"/>
</dbReference>